<keyword evidence="4" id="KW-1185">Reference proteome</keyword>
<sequence>MKIRPLCVLPFLLLPLAAQAADVGVQRLRCDVLNPDKSPRTSYLTVQTVDLGNYWFWRADGDCATFLFDSPRSSTTAPTLFPKVLPGDDWKDKLVVNFSGKDGYGVGPAQFRYHAMPQGRTSGGQDMDVDIKIKHQVTGAQSANEYEEESALTYVPATGALLRMSGKVKGVDKNRNSFTLINCNIEGVNCPGGAPSAAATPAESAAASEPVYDKGGGAADVQIKPLAQ</sequence>
<feature type="chain" id="PRO_5032752945" description="Secreted protein" evidence="2">
    <location>
        <begin position="21"/>
        <end position="228"/>
    </location>
</feature>
<feature type="signal peptide" evidence="2">
    <location>
        <begin position="1"/>
        <end position="20"/>
    </location>
</feature>
<evidence type="ECO:0008006" key="5">
    <source>
        <dbReference type="Google" id="ProtNLM"/>
    </source>
</evidence>
<dbReference type="EMBL" id="JACHHN010000003">
    <property type="protein sequence ID" value="MBB5191280.1"/>
    <property type="molecule type" value="Genomic_DNA"/>
</dbReference>
<evidence type="ECO:0000313" key="3">
    <source>
        <dbReference type="EMBL" id="MBB5191280.1"/>
    </source>
</evidence>
<feature type="region of interest" description="Disordered" evidence="1">
    <location>
        <begin position="194"/>
        <end position="228"/>
    </location>
</feature>
<accession>A0A840RFU5</accession>
<name>A0A840RFU5_9NEIS</name>
<feature type="compositionally biased region" description="Low complexity" evidence="1">
    <location>
        <begin position="194"/>
        <end position="210"/>
    </location>
</feature>
<organism evidence="3 4">
    <name type="scientific">Silvimonas terrae</name>
    <dbReference type="NCBI Taxonomy" id="300266"/>
    <lineage>
        <taxon>Bacteria</taxon>
        <taxon>Pseudomonadati</taxon>
        <taxon>Pseudomonadota</taxon>
        <taxon>Betaproteobacteria</taxon>
        <taxon>Neisseriales</taxon>
        <taxon>Chitinibacteraceae</taxon>
        <taxon>Silvimonas</taxon>
    </lineage>
</organism>
<evidence type="ECO:0000256" key="1">
    <source>
        <dbReference type="SAM" id="MobiDB-lite"/>
    </source>
</evidence>
<gene>
    <name evidence="3" type="ORF">HNQ50_002003</name>
</gene>
<comment type="caution">
    <text evidence="3">The sequence shown here is derived from an EMBL/GenBank/DDBJ whole genome shotgun (WGS) entry which is preliminary data.</text>
</comment>
<reference evidence="3 4" key="1">
    <citation type="submission" date="2020-08" db="EMBL/GenBank/DDBJ databases">
        <title>Genomic Encyclopedia of Type Strains, Phase IV (KMG-IV): sequencing the most valuable type-strain genomes for metagenomic binning, comparative biology and taxonomic classification.</title>
        <authorList>
            <person name="Goeker M."/>
        </authorList>
    </citation>
    <scope>NUCLEOTIDE SEQUENCE [LARGE SCALE GENOMIC DNA]</scope>
    <source>
        <strain evidence="3 4">DSM 18233</strain>
    </source>
</reference>
<keyword evidence="2" id="KW-0732">Signal</keyword>
<protein>
    <recommendedName>
        <fullName evidence="5">Secreted protein</fullName>
    </recommendedName>
</protein>
<evidence type="ECO:0000313" key="4">
    <source>
        <dbReference type="Proteomes" id="UP000543030"/>
    </source>
</evidence>
<evidence type="ECO:0000256" key="2">
    <source>
        <dbReference type="SAM" id="SignalP"/>
    </source>
</evidence>
<dbReference type="AlphaFoldDB" id="A0A840RFU5"/>
<dbReference type="Proteomes" id="UP000543030">
    <property type="component" value="Unassembled WGS sequence"/>
</dbReference>
<proteinExistence type="predicted"/>